<evidence type="ECO:0008006" key="6">
    <source>
        <dbReference type="Google" id="ProtNLM"/>
    </source>
</evidence>
<gene>
    <name evidence="4" type="ORF">E4U60_001211</name>
</gene>
<dbReference type="EMBL" id="SRPO01000147">
    <property type="protein sequence ID" value="KAG5938743.1"/>
    <property type="molecule type" value="Genomic_DNA"/>
</dbReference>
<reference evidence="4 5" key="1">
    <citation type="journal article" date="2020" name="bioRxiv">
        <title>Whole genome comparisons of ergot fungi reveals the divergence and evolution of species within the genus Claviceps are the result of varying mechanisms driving genome evolution and host range expansion.</title>
        <authorList>
            <person name="Wyka S.A."/>
            <person name="Mondo S.J."/>
            <person name="Liu M."/>
            <person name="Dettman J."/>
            <person name="Nalam V."/>
            <person name="Broders K.D."/>
        </authorList>
    </citation>
    <scope>NUCLEOTIDE SEQUENCE [LARGE SCALE GENOMIC DNA]</scope>
    <source>
        <strain evidence="4 5">CCC 1485</strain>
    </source>
</reference>
<dbReference type="InterPro" id="IPR011335">
    <property type="entry name" value="Restrct_endonuc-II-like"/>
</dbReference>
<feature type="region of interest" description="Disordered" evidence="3">
    <location>
        <begin position="32"/>
        <end position="59"/>
    </location>
</feature>
<comment type="caution">
    <text evidence="4">The sequence shown here is derived from an EMBL/GenBank/DDBJ whole genome shotgun (WGS) entry which is preliminary data.</text>
</comment>
<dbReference type="OrthoDB" id="20734at2759"/>
<accession>A0A9P7MCZ6</accession>
<dbReference type="GO" id="GO:0006302">
    <property type="term" value="P:double-strand break repair"/>
    <property type="evidence" value="ECO:0007669"/>
    <property type="project" value="UniProtKB-ARBA"/>
</dbReference>
<evidence type="ECO:0000256" key="2">
    <source>
        <dbReference type="ARBA" id="ARBA00023128"/>
    </source>
</evidence>
<dbReference type="AlphaFoldDB" id="A0A9P7MCZ6"/>
<proteinExistence type="predicted"/>
<dbReference type="GO" id="GO:0005739">
    <property type="term" value="C:mitochondrion"/>
    <property type="evidence" value="ECO:0007669"/>
    <property type="project" value="UniProtKB-SubCell"/>
</dbReference>
<dbReference type="Pfam" id="PF10356">
    <property type="entry name" value="RRG7"/>
    <property type="match status" value="2"/>
</dbReference>
<dbReference type="GO" id="GO:0003676">
    <property type="term" value="F:nucleic acid binding"/>
    <property type="evidence" value="ECO:0007669"/>
    <property type="project" value="InterPro"/>
</dbReference>
<evidence type="ECO:0000313" key="5">
    <source>
        <dbReference type="Proteomes" id="UP000706124"/>
    </source>
</evidence>
<keyword evidence="2" id="KW-0496">Mitochondrion</keyword>
<dbReference type="SUPFAM" id="SSF52980">
    <property type="entry name" value="Restriction endonuclease-like"/>
    <property type="match status" value="1"/>
</dbReference>
<dbReference type="InterPro" id="IPR011856">
    <property type="entry name" value="tRNA_endonuc-like_dom_sf"/>
</dbReference>
<protein>
    <recommendedName>
        <fullName evidence="6">Required for respiratory growth protein 7, mitochondrial</fullName>
    </recommendedName>
</protein>
<dbReference type="InterPro" id="IPR018828">
    <property type="entry name" value="RRG7"/>
</dbReference>
<keyword evidence="5" id="KW-1185">Reference proteome</keyword>
<sequence length="245" mass="26292">MYSIGRAILRTSSPSPCRALWATSRHLSSTSRLCTQSSSSRKSRDTPSPPESPSPNHSDLASFVCYAKRTGLDEDSTVYVGTHYEYMVAQSLARYGFDVTRVGGAFDGGIDLMGTWTIPSPATSPLSMRVLIQCKAGSQRAGPRHIRELEGAFIGAPAGWRGTGVLAVLVSEYPATEGVRKSLGRSQWPMVVCMCSSEEGVVSQMIWNQRAQELGLEAYGVTVLHGGQGGLVLTHSGKPIPSQKV</sequence>
<dbReference type="Proteomes" id="UP000706124">
    <property type="component" value="Unassembled WGS sequence"/>
</dbReference>
<organism evidence="4 5">
    <name type="scientific">Claviceps pazoutovae</name>
    <dbReference type="NCBI Taxonomy" id="1649127"/>
    <lineage>
        <taxon>Eukaryota</taxon>
        <taxon>Fungi</taxon>
        <taxon>Dikarya</taxon>
        <taxon>Ascomycota</taxon>
        <taxon>Pezizomycotina</taxon>
        <taxon>Sordariomycetes</taxon>
        <taxon>Hypocreomycetidae</taxon>
        <taxon>Hypocreales</taxon>
        <taxon>Clavicipitaceae</taxon>
        <taxon>Claviceps</taxon>
    </lineage>
</organism>
<dbReference type="Gene3D" id="3.40.1350.10">
    <property type="match status" value="1"/>
</dbReference>
<name>A0A9P7MCZ6_9HYPO</name>
<evidence type="ECO:0000313" key="4">
    <source>
        <dbReference type="EMBL" id="KAG5938743.1"/>
    </source>
</evidence>
<dbReference type="PANTHER" id="PTHR28133">
    <property type="entry name" value="REQUIRED FOR RESPIRATORY GROWTH PROTEIN 7, MITOCHONDRIAL"/>
    <property type="match status" value="1"/>
</dbReference>
<evidence type="ECO:0000256" key="3">
    <source>
        <dbReference type="SAM" id="MobiDB-lite"/>
    </source>
</evidence>
<dbReference type="PANTHER" id="PTHR28133:SF1">
    <property type="entry name" value="REQUIRED FOR RESPIRATORY GROWTH PROTEIN 7, MITOCHONDRIAL"/>
    <property type="match status" value="1"/>
</dbReference>
<evidence type="ECO:0000256" key="1">
    <source>
        <dbReference type="ARBA" id="ARBA00004173"/>
    </source>
</evidence>
<comment type="subcellular location">
    <subcellularLocation>
        <location evidence="1">Mitochondrion</location>
    </subcellularLocation>
</comment>